<sequence length="566" mass="61845">MSESHPRAREAVRKHRELFEKGRWPSEGTIPSTLEVLSGAEMVGGDVYADARAVLGPLNEDDSPHKMPPKVALGIQGVLGKPTTGAIRWLQDEIGAVMSMWDSDKSGPRVLSETMRLLEDLHDRCAIWLAAIGSAEANRRCAMLCVEHFGHRPISGYVDVITWGLARSAIDYLATAAALDRFDEDDVDTGVYLPESRHVQIESSGPLVRGFVHVLGLVQDVLDEPPAPPEAPVDDLSVLAQLVQEDRAEVARNAEPEPKAPEDGQTYAGDGDARNPRKVILVGDVSHVQKVGKNENDPIKQAVSIINRELILAMPPEDLAAARAELVADCPHGHAIIDRLLRPLAGQDAVKNPPVLLVGEPGSGKTRLARRYGQVLRLDPSLYSMGGSMDAMTVSGVARGWSSGGFSAPVRELIRTGIANPLIVMDEVDKMATSRQNGNAADALINQIGVETAARYKDIYLQADVNISHIQWILTANTLDTVPRPLLDRCLILRMPDPEPEHLRPLAASILTDVRLDRGLDEQWVPPFEWWEWEALEANWANGGSLRALRRLVEAVLDAREAGPRQ</sequence>
<accession>A0ABV2NI60</accession>
<feature type="compositionally biased region" description="Basic and acidic residues" evidence="1">
    <location>
        <begin position="249"/>
        <end position="262"/>
    </location>
</feature>
<dbReference type="SUPFAM" id="SSF52540">
    <property type="entry name" value="P-loop containing nucleoside triphosphate hydrolases"/>
    <property type="match status" value="1"/>
</dbReference>
<dbReference type="EMBL" id="JBEPNW010000002">
    <property type="protein sequence ID" value="MET3866204.1"/>
    <property type="molecule type" value="Genomic_DNA"/>
</dbReference>
<dbReference type="PANTHER" id="PTHR43718:SF2">
    <property type="entry name" value="LON PROTEASE HOMOLOG, MITOCHONDRIAL"/>
    <property type="match status" value="1"/>
</dbReference>
<organism evidence="3 4">
    <name type="scientific">Methylobacterium radiotolerans</name>
    <dbReference type="NCBI Taxonomy" id="31998"/>
    <lineage>
        <taxon>Bacteria</taxon>
        <taxon>Pseudomonadati</taxon>
        <taxon>Pseudomonadota</taxon>
        <taxon>Alphaproteobacteria</taxon>
        <taxon>Hyphomicrobiales</taxon>
        <taxon>Methylobacteriaceae</taxon>
        <taxon>Methylobacterium</taxon>
    </lineage>
</organism>
<feature type="domain" description="AAA+ ATPase" evidence="2">
    <location>
        <begin position="351"/>
        <end position="499"/>
    </location>
</feature>
<gene>
    <name evidence="3" type="ORF">ABIC20_003513</name>
</gene>
<proteinExistence type="predicted"/>
<evidence type="ECO:0000256" key="1">
    <source>
        <dbReference type="SAM" id="MobiDB-lite"/>
    </source>
</evidence>
<dbReference type="InterPro" id="IPR003593">
    <property type="entry name" value="AAA+_ATPase"/>
</dbReference>
<evidence type="ECO:0000313" key="4">
    <source>
        <dbReference type="Proteomes" id="UP001549119"/>
    </source>
</evidence>
<dbReference type="InterPro" id="IPR003959">
    <property type="entry name" value="ATPase_AAA_core"/>
</dbReference>
<feature type="region of interest" description="Disordered" evidence="1">
    <location>
        <begin position="249"/>
        <end position="274"/>
    </location>
</feature>
<keyword evidence="4" id="KW-1185">Reference proteome</keyword>
<dbReference type="Proteomes" id="UP001549119">
    <property type="component" value="Unassembled WGS sequence"/>
</dbReference>
<evidence type="ECO:0000259" key="2">
    <source>
        <dbReference type="SMART" id="SM00382"/>
    </source>
</evidence>
<name>A0ABV2NI60_9HYPH</name>
<evidence type="ECO:0000313" key="3">
    <source>
        <dbReference type="EMBL" id="MET3866204.1"/>
    </source>
</evidence>
<comment type="caution">
    <text evidence="3">The sequence shown here is derived from an EMBL/GenBank/DDBJ whole genome shotgun (WGS) entry which is preliminary data.</text>
</comment>
<dbReference type="Gene3D" id="3.40.50.300">
    <property type="entry name" value="P-loop containing nucleotide triphosphate hydrolases"/>
    <property type="match status" value="1"/>
</dbReference>
<reference evidence="3 4" key="1">
    <citation type="submission" date="2024-06" db="EMBL/GenBank/DDBJ databases">
        <title>Genomics of switchgrass bacterial isolates.</title>
        <authorList>
            <person name="Shade A."/>
        </authorList>
    </citation>
    <scope>NUCLEOTIDE SEQUENCE [LARGE SCALE GENOMIC DNA]</scope>
    <source>
        <strain evidence="3 4">PvP084</strain>
    </source>
</reference>
<dbReference type="SMART" id="SM00382">
    <property type="entry name" value="AAA"/>
    <property type="match status" value="1"/>
</dbReference>
<dbReference type="RefSeq" id="WP_059409620.1">
    <property type="nucleotide sequence ID" value="NZ_JAZBNP010000001.1"/>
</dbReference>
<dbReference type="InterPro" id="IPR027417">
    <property type="entry name" value="P-loop_NTPase"/>
</dbReference>
<dbReference type="PANTHER" id="PTHR43718">
    <property type="entry name" value="LON PROTEASE"/>
    <property type="match status" value="1"/>
</dbReference>
<dbReference type="Pfam" id="PF00004">
    <property type="entry name" value="AAA"/>
    <property type="match status" value="1"/>
</dbReference>
<dbReference type="InterPro" id="IPR027065">
    <property type="entry name" value="Lon_Prtase"/>
</dbReference>
<protein>
    <submittedName>
        <fullName evidence="3">DNA polymerase III delta prime subunit</fullName>
    </submittedName>
</protein>